<keyword evidence="4" id="KW-1185">Reference proteome</keyword>
<dbReference type="PANTHER" id="PTHR10039:SF15">
    <property type="entry name" value="NACHT DOMAIN-CONTAINING PROTEIN"/>
    <property type="match status" value="1"/>
</dbReference>
<feature type="domain" description="Nephrocystin 3-like N-terminal" evidence="2">
    <location>
        <begin position="46"/>
        <end position="146"/>
    </location>
</feature>
<accession>A0ABR4A7E7</accession>
<protein>
    <recommendedName>
        <fullName evidence="2">Nephrocystin 3-like N-terminal domain-containing protein</fullName>
    </recommendedName>
</protein>
<evidence type="ECO:0000313" key="3">
    <source>
        <dbReference type="EMBL" id="KAL2041834.1"/>
    </source>
</evidence>
<dbReference type="InterPro" id="IPR027417">
    <property type="entry name" value="P-loop_NTPase"/>
</dbReference>
<dbReference type="PANTHER" id="PTHR10039">
    <property type="entry name" value="AMELOGENIN"/>
    <property type="match status" value="1"/>
</dbReference>
<dbReference type="Proteomes" id="UP001590950">
    <property type="component" value="Unassembled WGS sequence"/>
</dbReference>
<evidence type="ECO:0000259" key="2">
    <source>
        <dbReference type="Pfam" id="PF24883"/>
    </source>
</evidence>
<proteinExistence type="predicted"/>
<dbReference type="Gene3D" id="3.40.50.300">
    <property type="entry name" value="P-loop containing nucleotide triphosphate hydrolases"/>
    <property type="match status" value="1"/>
</dbReference>
<keyword evidence="1" id="KW-0677">Repeat</keyword>
<dbReference type="Pfam" id="PF24883">
    <property type="entry name" value="NPHP3_N"/>
    <property type="match status" value="1"/>
</dbReference>
<evidence type="ECO:0000256" key="1">
    <source>
        <dbReference type="ARBA" id="ARBA00022737"/>
    </source>
</evidence>
<reference evidence="3 4" key="1">
    <citation type="submission" date="2024-09" db="EMBL/GenBank/DDBJ databases">
        <title>Rethinking Asexuality: The Enigmatic Case of Functional Sexual Genes in Lepraria (Stereocaulaceae).</title>
        <authorList>
            <person name="Doellman M."/>
            <person name="Sun Y."/>
            <person name="Barcenas-Pena A."/>
            <person name="Lumbsch H.T."/>
            <person name="Grewe F."/>
        </authorList>
    </citation>
    <scope>NUCLEOTIDE SEQUENCE [LARGE SCALE GENOMIC DNA]</scope>
    <source>
        <strain evidence="3 4">Mercado 3170</strain>
    </source>
</reference>
<organism evidence="3 4">
    <name type="scientific">Stereocaulon virgatum</name>
    <dbReference type="NCBI Taxonomy" id="373712"/>
    <lineage>
        <taxon>Eukaryota</taxon>
        <taxon>Fungi</taxon>
        <taxon>Dikarya</taxon>
        <taxon>Ascomycota</taxon>
        <taxon>Pezizomycotina</taxon>
        <taxon>Lecanoromycetes</taxon>
        <taxon>OSLEUM clade</taxon>
        <taxon>Lecanoromycetidae</taxon>
        <taxon>Lecanorales</taxon>
        <taxon>Lecanorineae</taxon>
        <taxon>Stereocaulaceae</taxon>
        <taxon>Stereocaulon</taxon>
    </lineage>
</organism>
<dbReference type="InterPro" id="IPR056884">
    <property type="entry name" value="NPHP3-like_N"/>
</dbReference>
<comment type="caution">
    <text evidence="3">The sequence shown here is derived from an EMBL/GenBank/DDBJ whole genome shotgun (WGS) entry which is preliminary data.</text>
</comment>
<gene>
    <name evidence="3" type="ORF">N7G274_005618</name>
</gene>
<sequence>MESIKEQAQSLNDDRMAAERNKVLDWLSALRHEQKQHNVRMPRVYGTGEWLLQNIRHKRWRDEQKLGDNVSCCDGIPGSRKSMLTSLVIDQVTDTIIHQNKAIVHFYFDHREHDEQSAGDMFARLLKQLLLHKSELPASVIQLYQRLASQLRDS</sequence>
<name>A0ABR4A7E7_9LECA</name>
<evidence type="ECO:0000313" key="4">
    <source>
        <dbReference type="Proteomes" id="UP001590950"/>
    </source>
</evidence>
<dbReference type="EMBL" id="JBEFKJ010000016">
    <property type="protein sequence ID" value="KAL2041834.1"/>
    <property type="molecule type" value="Genomic_DNA"/>
</dbReference>